<reference evidence="2" key="1">
    <citation type="submission" date="2018-05" db="EMBL/GenBank/DDBJ databases">
        <authorList>
            <person name="Lanie J.A."/>
            <person name="Ng W.-L."/>
            <person name="Kazmierczak K.M."/>
            <person name="Andrzejewski T.M."/>
            <person name="Davidsen T.M."/>
            <person name="Wayne K.J."/>
            <person name="Tettelin H."/>
            <person name="Glass J.I."/>
            <person name="Rusch D."/>
            <person name="Podicherti R."/>
            <person name="Tsui H.-C.T."/>
            <person name="Winkler M.E."/>
        </authorList>
    </citation>
    <scope>NUCLEOTIDE SEQUENCE</scope>
</reference>
<name>A0A382KHS0_9ZZZZ</name>
<accession>A0A382KHS0</accession>
<dbReference type="AlphaFoldDB" id="A0A382KHS0"/>
<proteinExistence type="inferred from homology"/>
<evidence type="ECO:0008006" key="3">
    <source>
        <dbReference type="Google" id="ProtNLM"/>
    </source>
</evidence>
<dbReference type="PANTHER" id="PTHR10472">
    <property type="entry name" value="D-TYROSYL-TRNA TYR DEACYLASE"/>
    <property type="match status" value="1"/>
</dbReference>
<organism evidence="2">
    <name type="scientific">marine metagenome</name>
    <dbReference type="NCBI Taxonomy" id="408172"/>
    <lineage>
        <taxon>unclassified sequences</taxon>
        <taxon>metagenomes</taxon>
        <taxon>ecological metagenomes</taxon>
    </lineage>
</organism>
<dbReference type="InterPro" id="IPR003732">
    <property type="entry name" value="Daa-tRNA_deacyls_DTD"/>
</dbReference>
<comment type="similarity">
    <text evidence="1">Belongs to the DTD family.</text>
</comment>
<protein>
    <recommendedName>
        <fullName evidence="3">D-aminoacyl-tRNA deacylase</fullName>
    </recommendedName>
</protein>
<dbReference type="PANTHER" id="PTHR10472:SF5">
    <property type="entry name" value="D-AMINOACYL-TRNA DEACYLASE 1"/>
    <property type="match status" value="1"/>
</dbReference>
<dbReference type="EMBL" id="UINC01080580">
    <property type="protein sequence ID" value="SVC23646.1"/>
    <property type="molecule type" value="Genomic_DNA"/>
</dbReference>
<dbReference type="Pfam" id="PF02580">
    <property type="entry name" value="Tyr_Deacylase"/>
    <property type="match status" value="1"/>
</dbReference>
<dbReference type="GO" id="GO:0051500">
    <property type="term" value="F:D-tyrosyl-tRNA(Tyr) deacylase activity"/>
    <property type="evidence" value="ECO:0007669"/>
    <property type="project" value="TreeGrafter"/>
</dbReference>
<dbReference type="FunFam" id="3.50.80.10:FF:000001">
    <property type="entry name" value="D-aminoacyl-tRNA deacylase"/>
    <property type="match status" value="1"/>
</dbReference>
<dbReference type="InterPro" id="IPR023509">
    <property type="entry name" value="DTD-like_sf"/>
</dbReference>
<evidence type="ECO:0000256" key="1">
    <source>
        <dbReference type="ARBA" id="ARBA00009673"/>
    </source>
</evidence>
<dbReference type="NCBIfam" id="TIGR00256">
    <property type="entry name" value="D-aminoacyl-tRNA deacylase"/>
    <property type="match status" value="1"/>
</dbReference>
<dbReference type="Gene3D" id="3.50.80.10">
    <property type="entry name" value="D-tyrosyl-tRNA(Tyr) deacylase"/>
    <property type="match status" value="1"/>
</dbReference>
<gene>
    <name evidence="2" type="ORF">METZ01_LOCUS276500</name>
</gene>
<sequence>MVYKYKVMIALIQRVSEASVSVKGKTVVSIGKGLLVLLGMEKNDSTQEADRIAEKLLHCRIFEDDKGRLNLDVSAINGEVLVVPNFTLAADTKKGNRPGFSTALEANKAEPLFDYLIQQLERSHPLIKQGIFGANMQVKLVNDGPVTISLKAHNP</sequence>
<dbReference type="HAMAP" id="MF_00518">
    <property type="entry name" value="Deacylase_Dtd"/>
    <property type="match status" value="1"/>
</dbReference>
<dbReference type="SUPFAM" id="SSF69500">
    <property type="entry name" value="DTD-like"/>
    <property type="match status" value="1"/>
</dbReference>
<evidence type="ECO:0000313" key="2">
    <source>
        <dbReference type="EMBL" id="SVC23646.1"/>
    </source>
</evidence>
<dbReference type="GO" id="GO:0005737">
    <property type="term" value="C:cytoplasm"/>
    <property type="evidence" value="ECO:0007669"/>
    <property type="project" value="InterPro"/>
</dbReference>